<reference evidence="2" key="1">
    <citation type="submission" date="2021-02" db="EMBL/GenBank/DDBJ databases">
        <authorList>
            <person name="Nowell W R."/>
        </authorList>
    </citation>
    <scope>NUCLEOTIDE SEQUENCE</scope>
</reference>
<keyword evidence="1" id="KW-0812">Transmembrane</keyword>
<dbReference type="EMBL" id="CAJOAY010027891">
    <property type="protein sequence ID" value="CAF4401985.1"/>
    <property type="molecule type" value="Genomic_DNA"/>
</dbReference>
<evidence type="ECO:0000313" key="2">
    <source>
        <dbReference type="EMBL" id="CAF4401985.1"/>
    </source>
</evidence>
<dbReference type="Proteomes" id="UP000663881">
    <property type="component" value="Unassembled WGS sequence"/>
</dbReference>
<keyword evidence="1" id="KW-1133">Transmembrane helix</keyword>
<keyword evidence="1" id="KW-0472">Membrane</keyword>
<dbReference type="InterPro" id="IPR011042">
    <property type="entry name" value="6-blade_b-propeller_TolB-like"/>
</dbReference>
<proteinExistence type="predicted"/>
<organism evidence="2 3">
    <name type="scientific">Adineta steineri</name>
    <dbReference type="NCBI Taxonomy" id="433720"/>
    <lineage>
        <taxon>Eukaryota</taxon>
        <taxon>Metazoa</taxon>
        <taxon>Spiralia</taxon>
        <taxon>Gnathifera</taxon>
        <taxon>Rotifera</taxon>
        <taxon>Eurotatoria</taxon>
        <taxon>Bdelloidea</taxon>
        <taxon>Adinetida</taxon>
        <taxon>Adinetidae</taxon>
        <taxon>Adineta</taxon>
    </lineage>
</organism>
<feature type="non-terminal residue" evidence="2">
    <location>
        <position position="1"/>
    </location>
</feature>
<dbReference type="AlphaFoldDB" id="A0A820PBB1"/>
<name>A0A820PBB1_9BILA</name>
<feature type="transmembrane region" description="Helical" evidence="1">
    <location>
        <begin position="12"/>
        <end position="34"/>
    </location>
</feature>
<sequence>MADKYFSIKSVIIIIIVFLIDEMSAFSICPTAIWSLSGTTVTGSTGIRLKTPIAIIVDNTSNIYAADITNYRVLQFPANSTTGILRINGSFGTGLNQFSS</sequence>
<accession>A0A820PBB1</accession>
<dbReference type="Gene3D" id="2.120.10.30">
    <property type="entry name" value="TolB, C-terminal domain"/>
    <property type="match status" value="1"/>
</dbReference>
<evidence type="ECO:0000256" key="1">
    <source>
        <dbReference type="SAM" id="Phobius"/>
    </source>
</evidence>
<protein>
    <submittedName>
        <fullName evidence="2">Uncharacterized protein</fullName>
    </submittedName>
</protein>
<comment type="caution">
    <text evidence="2">The sequence shown here is derived from an EMBL/GenBank/DDBJ whole genome shotgun (WGS) entry which is preliminary data.</text>
</comment>
<evidence type="ECO:0000313" key="3">
    <source>
        <dbReference type="Proteomes" id="UP000663881"/>
    </source>
</evidence>
<gene>
    <name evidence="2" type="ORF">OKA104_LOCUS51449</name>
</gene>